<gene>
    <name evidence="2" type="ORF">PV05_10862</name>
</gene>
<dbReference type="AlphaFoldDB" id="A0A0D2E135"/>
<evidence type="ECO:0000313" key="2">
    <source>
        <dbReference type="EMBL" id="KIW49158.1"/>
    </source>
</evidence>
<dbReference type="GeneID" id="25332770"/>
<reference evidence="2 3" key="1">
    <citation type="submission" date="2015-01" db="EMBL/GenBank/DDBJ databases">
        <title>The Genome Sequence of Exophiala xenobiotica CBS118157.</title>
        <authorList>
            <consortium name="The Broad Institute Genomics Platform"/>
            <person name="Cuomo C."/>
            <person name="de Hoog S."/>
            <person name="Gorbushina A."/>
            <person name="Stielow B."/>
            <person name="Teixiera M."/>
            <person name="Abouelleil A."/>
            <person name="Chapman S.B."/>
            <person name="Priest M."/>
            <person name="Young S.K."/>
            <person name="Wortman J."/>
            <person name="Nusbaum C."/>
            <person name="Birren B."/>
        </authorList>
    </citation>
    <scope>NUCLEOTIDE SEQUENCE [LARGE SCALE GENOMIC DNA]</scope>
    <source>
        <strain evidence="2 3">CBS 118157</strain>
    </source>
</reference>
<feature type="region of interest" description="Disordered" evidence="1">
    <location>
        <begin position="561"/>
        <end position="587"/>
    </location>
</feature>
<dbReference type="HOGENOM" id="CLU_041949_0_0_1"/>
<dbReference type="EMBL" id="KN847323">
    <property type="protein sequence ID" value="KIW49158.1"/>
    <property type="molecule type" value="Genomic_DNA"/>
</dbReference>
<keyword evidence="3" id="KW-1185">Reference proteome</keyword>
<dbReference type="OrthoDB" id="5428055at2759"/>
<accession>A0A0D2E135</accession>
<dbReference type="RefSeq" id="XP_013309742.1">
    <property type="nucleotide sequence ID" value="XM_013454288.1"/>
</dbReference>
<proteinExistence type="predicted"/>
<dbReference type="STRING" id="348802.A0A0D2E135"/>
<evidence type="ECO:0000313" key="3">
    <source>
        <dbReference type="Proteomes" id="UP000054342"/>
    </source>
</evidence>
<dbReference type="Proteomes" id="UP000054342">
    <property type="component" value="Unassembled WGS sequence"/>
</dbReference>
<evidence type="ECO:0000256" key="1">
    <source>
        <dbReference type="SAM" id="MobiDB-lite"/>
    </source>
</evidence>
<name>A0A0D2E135_9EURO</name>
<organism evidence="2 3">
    <name type="scientific">Exophiala xenobiotica</name>
    <dbReference type="NCBI Taxonomy" id="348802"/>
    <lineage>
        <taxon>Eukaryota</taxon>
        <taxon>Fungi</taxon>
        <taxon>Dikarya</taxon>
        <taxon>Ascomycota</taxon>
        <taxon>Pezizomycotina</taxon>
        <taxon>Eurotiomycetes</taxon>
        <taxon>Chaetothyriomycetidae</taxon>
        <taxon>Chaetothyriales</taxon>
        <taxon>Herpotrichiellaceae</taxon>
        <taxon>Exophiala</taxon>
    </lineage>
</organism>
<sequence>MASEGSEAGPLSRVWESKYSERRSERLYKAEDPRVSADQSLFHSGNSLLDLLENGDIPSLTRSFLRFSRDCLEAPSEHTDVALRRFLAAATRQELQSNQLPAANLAPKTIMLDDRRDPEVGRSTTRRWDGPGGYLEYPPEGVDVWPEQAIALSLSDFLSRLKESVRIPLLRIVSWLSMTQRYEKKAERRIIYISDITASCMVAIAATAAERSIADLREFFSGLLLFRTVFRISLDATFALEFHIPFLALRVGNSVLDRRELGGKQLRNCRVLPLPREQEKTSFYYESQVSFLAVGIDEWLWTAYCCVDNFYGKETYRKDCLDYKLDPASGGSLWLNEPVWNPRQYFLAILSRRMKQAMWEWTALVNCFFDRLDYYETSFSILDDEKMTRTRELSIAVSCLREFRDNLSSTVRAWDNFESNYINLFEAPKFPKLQDLWLAYVVQIRVSVFRLKDLQALMSQKLDRFNSMRDGLVNASALKESAEATRQGSNIGILTRMTVLTRCTSIALPSFVPGHVFSVAMLPQSNWLWFGYGVLLCSSIVATVSAARRPALLDLIFAAEQSKSKSKSDHAAGSGTGTRKAMGGDAS</sequence>
<protein>
    <submittedName>
        <fullName evidence="2">Uncharacterized protein</fullName>
    </submittedName>
</protein>